<gene>
    <name evidence="1" type="ORF">BT1A1_0927</name>
</gene>
<dbReference type="AlphaFoldDB" id="A0A090KQ42"/>
<sequence length="57" mass="6555">MGPFFKILFPFLFSPIKSNAIEKKICPLASSFTLIYADTIFPREILSKRLFRGQTTL</sequence>
<organism evidence="1 2">
    <name type="scientific">Caldibacillus thermoamylovorans</name>
    <dbReference type="NCBI Taxonomy" id="35841"/>
    <lineage>
        <taxon>Bacteria</taxon>
        <taxon>Bacillati</taxon>
        <taxon>Bacillota</taxon>
        <taxon>Bacilli</taxon>
        <taxon>Bacillales</taxon>
        <taxon>Bacillaceae</taxon>
        <taxon>Caldibacillus</taxon>
    </lineage>
</organism>
<protein>
    <submittedName>
        <fullName evidence="1">Uncharacterized protein</fullName>
    </submittedName>
</protein>
<proteinExistence type="predicted"/>
<dbReference type="Proteomes" id="UP000040576">
    <property type="component" value="Unassembled WGS sequence"/>
</dbReference>
<name>A0A090KQ42_9BACI</name>
<reference evidence="1 2" key="1">
    <citation type="submission" date="2014-07" db="EMBL/GenBank/DDBJ databases">
        <authorList>
            <person name="Wibberg Daniel"/>
        </authorList>
    </citation>
    <scope>NUCLEOTIDE SEQUENCE [LARGE SCALE GENOMIC DNA]</scope>
</reference>
<dbReference type="EMBL" id="CCRF01000035">
    <property type="protein sequence ID" value="CEE00774.1"/>
    <property type="molecule type" value="Genomic_DNA"/>
</dbReference>
<evidence type="ECO:0000313" key="1">
    <source>
        <dbReference type="EMBL" id="CEE00774.1"/>
    </source>
</evidence>
<evidence type="ECO:0000313" key="2">
    <source>
        <dbReference type="Proteomes" id="UP000040576"/>
    </source>
</evidence>
<accession>A0A090KQ42</accession>
<keyword evidence="2" id="KW-1185">Reference proteome</keyword>